<dbReference type="PANTHER" id="PTHR39757">
    <property type="match status" value="1"/>
</dbReference>
<protein>
    <submittedName>
        <fullName evidence="4">Lycopene cyclase family protein</fullName>
    </submittedName>
</protein>
<dbReference type="Pfam" id="PF05834">
    <property type="entry name" value="Lycopene_cycl"/>
    <property type="match status" value="1"/>
</dbReference>
<dbReference type="EMBL" id="VIGH01000008">
    <property type="protein sequence ID" value="TQF66470.1"/>
    <property type="molecule type" value="Genomic_DNA"/>
</dbReference>
<dbReference type="InterPro" id="IPR036188">
    <property type="entry name" value="FAD/NAD-bd_sf"/>
</dbReference>
<dbReference type="AlphaFoldDB" id="A0A541B2C2"/>
<proteinExistence type="inferred from homology"/>
<keyword evidence="5" id="KW-1185">Reference proteome</keyword>
<dbReference type="GO" id="GO:0016117">
    <property type="term" value="P:carotenoid biosynthetic process"/>
    <property type="evidence" value="ECO:0007669"/>
    <property type="project" value="UniProtKB-KW"/>
</dbReference>
<comment type="caution">
    <text evidence="4">The sequence shown here is derived from an EMBL/GenBank/DDBJ whole genome shotgun (WGS) entry which is preliminary data.</text>
</comment>
<dbReference type="GO" id="GO:0016860">
    <property type="term" value="F:intramolecular oxidoreductase activity"/>
    <property type="evidence" value="ECO:0007669"/>
    <property type="project" value="UniProtKB-ARBA"/>
</dbReference>
<dbReference type="PRINTS" id="PR00469">
    <property type="entry name" value="PNDRDTASEII"/>
</dbReference>
<evidence type="ECO:0000256" key="2">
    <source>
        <dbReference type="ARBA" id="ARBA00022746"/>
    </source>
</evidence>
<dbReference type="NCBIfam" id="TIGR01790">
    <property type="entry name" value="carotene-cycl"/>
    <property type="match status" value="1"/>
</dbReference>
<keyword evidence="2" id="KW-0125">Carotenoid biosynthesis</keyword>
<dbReference type="SUPFAM" id="SSF51905">
    <property type="entry name" value="FAD/NAD(P)-binding domain"/>
    <property type="match status" value="1"/>
</dbReference>
<sequence length="377" mass="41093">MSHPGSFADLAVVGLGPAGRTLAHRAAAAGLDVVAVDPHPRRRWSPTYAAWVDELPDWLDPSVFGSRVERPSVWTLHERRLERAYGVFDNEALQSTLDLDAVRVVPGRADRLSAHSIVLADGTEVRARVVVDARGVRAHPALAEQTAYGLVVSAAAAAPALGGAQAWFMDWRRDNGAGRDDPPSFLYAVPLDDERYLLEETCLVGRPGLSQAVLKYRLHQRLRARRVPVPADADRERVRFPVQAPNSASATPRFGAAAGLIHPGTGYSVAASLSAADSVVRSTVDGTDVESSLWPVRARAVRGLRDVGLRALLRLEPRYLPVFFDTFFALPDQDQRNYLSARADPVAVSSTMWALFRRVPAPVRRTMAAAALPARRR</sequence>
<reference evidence="4 5" key="1">
    <citation type="submission" date="2019-06" db="EMBL/GenBank/DDBJ databases">
        <title>Rhodococcus spaelei sp. nov., isolated from a cave.</title>
        <authorList>
            <person name="Lee S.D."/>
        </authorList>
    </citation>
    <scope>NUCLEOTIDE SEQUENCE [LARGE SCALE GENOMIC DNA]</scope>
    <source>
        <strain evidence="4 5">C9-5</strain>
    </source>
</reference>
<dbReference type="Gene3D" id="3.50.50.60">
    <property type="entry name" value="FAD/NAD(P)-binding domain"/>
    <property type="match status" value="1"/>
</dbReference>
<evidence type="ECO:0000256" key="1">
    <source>
        <dbReference type="ARBA" id="ARBA00006599"/>
    </source>
</evidence>
<dbReference type="GO" id="GO:0016705">
    <property type="term" value="F:oxidoreductase activity, acting on paired donors, with incorporation or reduction of molecular oxygen"/>
    <property type="evidence" value="ECO:0007669"/>
    <property type="project" value="InterPro"/>
</dbReference>
<dbReference type="OrthoDB" id="537501at2"/>
<organism evidence="4 5">
    <name type="scientific">Rhodococcus spelaei</name>
    <dbReference type="NCBI Taxonomy" id="2546320"/>
    <lineage>
        <taxon>Bacteria</taxon>
        <taxon>Bacillati</taxon>
        <taxon>Actinomycetota</taxon>
        <taxon>Actinomycetes</taxon>
        <taxon>Mycobacteriales</taxon>
        <taxon>Nocardiaceae</taxon>
        <taxon>Rhodococcus</taxon>
    </lineage>
</organism>
<gene>
    <name evidence="4" type="ORF">FK531_18420</name>
</gene>
<dbReference type="Proteomes" id="UP000316256">
    <property type="component" value="Unassembled WGS sequence"/>
</dbReference>
<evidence type="ECO:0000313" key="5">
    <source>
        <dbReference type="Proteomes" id="UP000316256"/>
    </source>
</evidence>
<comment type="similarity">
    <text evidence="1">Belongs to the lycopene cyclase family.</text>
</comment>
<evidence type="ECO:0000256" key="3">
    <source>
        <dbReference type="ARBA" id="ARBA00023027"/>
    </source>
</evidence>
<evidence type="ECO:0000313" key="4">
    <source>
        <dbReference type="EMBL" id="TQF66470.1"/>
    </source>
</evidence>
<keyword evidence="3" id="KW-0520">NAD</keyword>
<dbReference type="InterPro" id="IPR010108">
    <property type="entry name" value="Lycopene_cyclase_b/e"/>
</dbReference>
<accession>A0A541B2C2</accession>
<dbReference type="RefSeq" id="WP_142101901.1">
    <property type="nucleotide sequence ID" value="NZ_VIGH01000008.1"/>
</dbReference>
<dbReference type="PANTHER" id="PTHR39757:SF5">
    <property type="entry name" value="OS02G0190600 PROTEIN"/>
    <property type="match status" value="1"/>
</dbReference>
<name>A0A541B2C2_9NOCA</name>